<keyword evidence="2" id="KW-1185">Reference proteome</keyword>
<comment type="caution">
    <text evidence="1">The sequence shown here is derived from an EMBL/GenBank/DDBJ whole genome shotgun (WGS) entry which is preliminary data.</text>
</comment>
<evidence type="ECO:0000313" key="1">
    <source>
        <dbReference type="EMBL" id="MBB5431398.1"/>
    </source>
</evidence>
<dbReference type="AlphaFoldDB" id="A0A7W8QJ15"/>
<dbReference type="RefSeq" id="WP_184391039.1">
    <property type="nucleotide sequence ID" value="NZ_JACHDB010000001.1"/>
</dbReference>
<sequence>MAITHHSSEERELARLHAALAAVTLTDSDRRILHWIAGWGPEVADPIASLLERTALAHGAAWTAPAGEPAAVRAAYDDGGPIPEGADPRAAEGLPSHMLLGVTAGPPAEPWWRCTLCRVTRRGQANPTMARVDAELHVARHHGGSR</sequence>
<organism evidence="1 2">
    <name type="scientific">Nocardiopsis composta</name>
    <dbReference type="NCBI Taxonomy" id="157465"/>
    <lineage>
        <taxon>Bacteria</taxon>
        <taxon>Bacillati</taxon>
        <taxon>Actinomycetota</taxon>
        <taxon>Actinomycetes</taxon>
        <taxon>Streptosporangiales</taxon>
        <taxon>Nocardiopsidaceae</taxon>
        <taxon>Nocardiopsis</taxon>
    </lineage>
</organism>
<protein>
    <submittedName>
        <fullName evidence="1">Uncharacterized protein</fullName>
    </submittedName>
</protein>
<proteinExistence type="predicted"/>
<gene>
    <name evidence="1" type="ORF">HDA36_001482</name>
</gene>
<accession>A0A7W8QJ15</accession>
<reference evidence="1 2" key="1">
    <citation type="submission" date="2020-08" db="EMBL/GenBank/DDBJ databases">
        <title>Sequencing the genomes of 1000 actinobacteria strains.</title>
        <authorList>
            <person name="Klenk H.-P."/>
        </authorList>
    </citation>
    <scope>NUCLEOTIDE SEQUENCE [LARGE SCALE GENOMIC DNA]</scope>
    <source>
        <strain evidence="1 2">DSM 44551</strain>
    </source>
</reference>
<dbReference type="EMBL" id="JACHDB010000001">
    <property type="protein sequence ID" value="MBB5431398.1"/>
    <property type="molecule type" value="Genomic_DNA"/>
</dbReference>
<evidence type="ECO:0000313" key="2">
    <source>
        <dbReference type="Proteomes" id="UP000572635"/>
    </source>
</evidence>
<name>A0A7W8QJ15_9ACTN</name>
<dbReference type="Proteomes" id="UP000572635">
    <property type="component" value="Unassembled WGS sequence"/>
</dbReference>